<dbReference type="Gene3D" id="1.10.10.10">
    <property type="entry name" value="Winged helix-like DNA-binding domain superfamily/Winged helix DNA-binding domain"/>
    <property type="match status" value="1"/>
</dbReference>
<organism evidence="1 2">
    <name type="scientific">Parapontixanthobacter aurantiacus</name>
    <dbReference type="NCBI Taxonomy" id="1463599"/>
    <lineage>
        <taxon>Bacteria</taxon>
        <taxon>Pseudomonadati</taxon>
        <taxon>Pseudomonadota</taxon>
        <taxon>Alphaproteobacteria</taxon>
        <taxon>Sphingomonadales</taxon>
        <taxon>Erythrobacteraceae</taxon>
        <taxon>Parapontixanthobacter</taxon>
    </lineage>
</organism>
<name>A0A844ZJR3_9SPHN</name>
<dbReference type="InterPro" id="IPR021660">
    <property type="entry name" value="DUF3253"/>
</dbReference>
<dbReference type="Pfam" id="PF11625">
    <property type="entry name" value="DUF3253"/>
    <property type="match status" value="1"/>
</dbReference>
<dbReference type="InterPro" id="IPR036390">
    <property type="entry name" value="WH_DNA-bd_sf"/>
</dbReference>
<evidence type="ECO:0000313" key="2">
    <source>
        <dbReference type="Proteomes" id="UP000433104"/>
    </source>
</evidence>
<dbReference type="EMBL" id="WTYW01000001">
    <property type="protein sequence ID" value="MXO85939.1"/>
    <property type="molecule type" value="Genomic_DNA"/>
</dbReference>
<dbReference type="SUPFAM" id="SSF46785">
    <property type="entry name" value="Winged helix' DNA-binding domain"/>
    <property type="match status" value="1"/>
</dbReference>
<gene>
    <name evidence="1" type="ORF">GRI38_07820</name>
</gene>
<protein>
    <submittedName>
        <fullName evidence="1">DUF3253 domain-containing protein</fullName>
    </submittedName>
</protein>
<evidence type="ECO:0000313" key="1">
    <source>
        <dbReference type="EMBL" id="MXO85939.1"/>
    </source>
</evidence>
<dbReference type="InterPro" id="IPR036388">
    <property type="entry name" value="WH-like_DNA-bd_sf"/>
</dbReference>
<sequence length="70" mass="7818">MLAKRGKRKTVCPSEVARELAGPSGDWQKRMSDVHAAVDDLLNEGKVLISWKGEALDERRGPYRISRPAN</sequence>
<comment type="caution">
    <text evidence="1">The sequence shown here is derived from an EMBL/GenBank/DDBJ whole genome shotgun (WGS) entry which is preliminary data.</text>
</comment>
<dbReference type="Proteomes" id="UP000433104">
    <property type="component" value="Unassembled WGS sequence"/>
</dbReference>
<dbReference type="OrthoDB" id="34459at2"/>
<dbReference type="AlphaFoldDB" id="A0A844ZJR3"/>
<accession>A0A844ZJR3</accession>
<reference evidence="1 2" key="1">
    <citation type="submission" date="2019-12" db="EMBL/GenBank/DDBJ databases">
        <title>Genomic-based taxomic classification of the family Erythrobacteraceae.</title>
        <authorList>
            <person name="Xu L."/>
        </authorList>
    </citation>
    <scope>NUCLEOTIDE SEQUENCE [LARGE SCALE GENOMIC DNA]</scope>
    <source>
        <strain evidence="1 2">MCCC 1A09962</strain>
    </source>
</reference>
<proteinExistence type="predicted"/>
<keyword evidence="2" id="KW-1185">Reference proteome</keyword>